<name>A0A559MLK1_9HELO</name>
<dbReference type="SUPFAM" id="SSF48371">
    <property type="entry name" value="ARM repeat"/>
    <property type="match status" value="1"/>
</dbReference>
<gene>
    <name evidence="5" type="primary">NUP192_1</name>
    <name evidence="5" type="ORF">LAWI1_G000856</name>
</gene>
<keyword evidence="6" id="KW-1185">Reference proteome</keyword>
<evidence type="ECO:0000313" key="6">
    <source>
        <dbReference type="Proteomes" id="UP000315522"/>
    </source>
</evidence>
<sequence length="1014" mass="112834">MADLNSPERFQALYADLVDLSEAKLSDPERLELQIEAQIPAFKSLLDKRTRNEESRKSLATGLIWEVVGKLDVDGEQYAINEEFQAASLRLADDLNIDELDAARLFLDSQDDTSGQPAHTAAIIRFHQRRKSLLDCLHKITQISADIDQEDNVRRVLQAFVGRIVSSSESTTRYAQKCVSSMGDIKTWLQSLADKVNGASVLGQSQQPDFLETIQFQQTSLVIQHESLGLIVLWLVKLSHSQMADFDLVLDTLKKADRYDNLLLHYFPVLGAYISRFGGTEGGGTMAEAKSLNDRLFAQDQNPWALSYVHAAFRAWWLAEYSGWYVEINDGSIPDNQLEDETTQRSKQFTEALKDGAFDFLLSISADAKPIDWHDPARQGLRQWLQRKTPVILNGSFQFSKVFQTALMEQLEAFIEAFITNLPDVLRKLRTDEDEQRQLNQEHDHDLDLERFLVIISFSFEKRPKAALEGFWDVRDGALMGFVHWASRRASTPLVTAFCEMLQSISEDEECATAAHDFLLDSGPQSSGKMRRTHSLSWNQIFKELTFFSSKIRDRPALPQPQTYRAGKPPSDFAEAEPESSMMLESYLRLITRLCAESTAVRTYLLQHASFHITELLFQLASSAIGPRLRACAFTTLRSFLSHKSRNVGQFMWTTLDIWVSGGYAPGSSAPKAASSGGATSSASAAGAILKGLTSGFEEPTAFVQLLHALVSPYEDDCGLYDGLPFPEQLGISSRMPGIDPYIDYALGEVFGSRVSELTDIIQQRLLRLSCLEFITICLDTFNENLVIFASQSNVAVDTAISTSNLENYVLLHPFSRVMEWMFNDKVVTALFAAIHQEANDVCAAEPDSPLVLSLLKSIHVVTKVLDLQPTYLDIIKPLIKSHSTYRRSPVPNAAFTAFEDGILSHLNIIPDLGRYCGAGHPDLVIASLKLLEKLSASPRLTSGPTSGLSRGVDRNKALAALDDDAEEISKILLREMDVNIDINRGPTVRNTSSSSGSLTSSSLVFGRLRASLL</sequence>
<dbReference type="Proteomes" id="UP000315522">
    <property type="component" value="Unassembled WGS sequence"/>
</dbReference>
<comment type="subcellular location">
    <subcellularLocation>
        <location evidence="1">Nucleus</location>
    </subcellularLocation>
</comment>
<dbReference type="AlphaFoldDB" id="A0A559MLK1"/>
<comment type="similarity">
    <text evidence="2">Belongs to the NUP186/NUP192/NUP205 family.</text>
</comment>
<comment type="caution">
    <text evidence="5">The sequence shown here is derived from an EMBL/GenBank/DDBJ whole genome shotgun (WGS) entry which is preliminary data.</text>
</comment>
<evidence type="ECO:0000256" key="2">
    <source>
        <dbReference type="ARBA" id="ARBA00005892"/>
    </source>
</evidence>
<protein>
    <submittedName>
        <fullName evidence="5">Nucleoporin</fullName>
    </submittedName>
</protein>
<dbReference type="GO" id="GO:0006999">
    <property type="term" value="P:nuclear pore organization"/>
    <property type="evidence" value="ECO:0007669"/>
    <property type="project" value="TreeGrafter"/>
</dbReference>
<keyword evidence="3" id="KW-0813">Transport</keyword>
<evidence type="ECO:0000256" key="4">
    <source>
        <dbReference type="ARBA" id="ARBA00023242"/>
    </source>
</evidence>
<dbReference type="PANTHER" id="PTHR31344:SF0">
    <property type="entry name" value="NUCLEAR PORE COMPLEX PROTEIN NUP205"/>
    <property type="match status" value="1"/>
</dbReference>
<dbReference type="InterPro" id="IPR021827">
    <property type="entry name" value="Nup186/Nup192/Nup205"/>
</dbReference>
<evidence type="ECO:0000256" key="1">
    <source>
        <dbReference type="ARBA" id="ARBA00004123"/>
    </source>
</evidence>
<dbReference type="GO" id="GO:0044611">
    <property type="term" value="C:nuclear pore inner ring"/>
    <property type="evidence" value="ECO:0007669"/>
    <property type="project" value="TreeGrafter"/>
</dbReference>
<dbReference type="InterPro" id="IPR016024">
    <property type="entry name" value="ARM-type_fold"/>
</dbReference>
<organism evidence="5 6">
    <name type="scientific">Lachnellula willkommii</name>
    <dbReference type="NCBI Taxonomy" id="215461"/>
    <lineage>
        <taxon>Eukaryota</taxon>
        <taxon>Fungi</taxon>
        <taxon>Dikarya</taxon>
        <taxon>Ascomycota</taxon>
        <taxon>Pezizomycotina</taxon>
        <taxon>Leotiomycetes</taxon>
        <taxon>Helotiales</taxon>
        <taxon>Lachnaceae</taxon>
        <taxon>Lachnellula</taxon>
    </lineage>
</organism>
<evidence type="ECO:0000313" key="5">
    <source>
        <dbReference type="EMBL" id="TVY93838.1"/>
    </source>
</evidence>
<keyword evidence="4" id="KW-0539">Nucleus</keyword>
<dbReference type="Pfam" id="PF11894">
    <property type="entry name" value="Nup192"/>
    <property type="match status" value="1"/>
</dbReference>
<accession>A0A559MLK1</accession>
<proteinExistence type="inferred from homology"/>
<dbReference type="PANTHER" id="PTHR31344">
    <property type="entry name" value="NUCLEAR PORE COMPLEX PROTEIN NUP205"/>
    <property type="match status" value="1"/>
</dbReference>
<dbReference type="GO" id="GO:0017056">
    <property type="term" value="F:structural constituent of nuclear pore"/>
    <property type="evidence" value="ECO:0007669"/>
    <property type="project" value="TreeGrafter"/>
</dbReference>
<reference evidence="5 6" key="1">
    <citation type="submission" date="2018-05" db="EMBL/GenBank/DDBJ databases">
        <title>Genome sequencing and assembly of the regulated plant pathogen Lachnellula willkommii and related sister species for the development of diagnostic species identification markers.</title>
        <authorList>
            <person name="Giroux E."/>
            <person name="Bilodeau G."/>
        </authorList>
    </citation>
    <scope>NUCLEOTIDE SEQUENCE [LARGE SCALE GENOMIC DNA]</scope>
    <source>
        <strain evidence="5 6">CBS 172.35</strain>
    </source>
</reference>
<dbReference type="EMBL" id="QGML01000073">
    <property type="protein sequence ID" value="TVY93838.1"/>
    <property type="molecule type" value="Genomic_DNA"/>
</dbReference>
<evidence type="ECO:0000256" key="3">
    <source>
        <dbReference type="ARBA" id="ARBA00022448"/>
    </source>
</evidence>